<organism evidence="1 2">
    <name type="scientific">Colletotrichum lupini</name>
    <dbReference type="NCBI Taxonomy" id="145971"/>
    <lineage>
        <taxon>Eukaryota</taxon>
        <taxon>Fungi</taxon>
        <taxon>Dikarya</taxon>
        <taxon>Ascomycota</taxon>
        <taxon>Pezizomycotina</taxon>
        <taxon>Sordariomycetes</taxon>
        <taxon>Hypocreomycetidae</taxon>
        <taxon>Glomerellales</taxon>
        <taxon>Glomerellaceae</taxon>
        <taxon>Colletotrichum</taxon>
        <taxon>Colletotrichum acutatum species complex</taxon>
    </lineage>
</organism>
<protein>
    <submittedName>
        <fullName evidence="1">Uncharacterized protein</fullName>
    </submittedName>
</protein>
<keyword evidence="2" id="KW-1185">Reference proteome</keyword>
<dbReference type="RefSeq" id="XP_049147203.1">
    <property type="nucleotide sequence ID" value="XM_049290058.1"/>
</dbReference>
<gene>
    <name evidence="1" type="ORF">CLUP02_11090</name>
</gene>
<proteinExistence type="predicted"/>
<accession>A0A9Q8SXZ3</accession>
<reference evidence="1" key="1">
    <citation type="journal article" date="2021" name="Mol. Plant Microbe Interact.">
        <title>Complete Genome Sequence of the Plant-Pathogenic Fungus Colletotrichum lupini.</title>
        <authorList>
            <person name="Baroncelli R."/>
            <person name="Pensec F."/>
            <person name="Da Lio D."/>
            <person name="Boufleur T."/>
            <person name="Vicente I."/>
            <person name="Sarrocco S."/>
            <person name="Picot A."/>
            <person name="Baraldi E."/>
            <person name="Sukno S."/>
            <person name="Thon M."/>
            <person name="Le Floch G."/>
        </authorList>
    </citation>
    <scope>NUCLEOTIDE SEQUENCE</scope>
    <source>
        <strain evidence="1">IMI 504893</strain>
    </source>
</reference>
<dbReference type="EMBL" id="CP019477">
    <property type="protein sequence ID" value="UQC85591.1"/>
    <property type="molecule type" value="Genomic_DNA"/>
</dbReference>
<dbReference type="AlphaFoldDB" id="A0A9Q8SXZ3"/>
<dbReference type="Proteomes" id="UP000830671">
    <property type="component" value="Chromosome 5"/>
</dbReference>
<evidence type="ECO:0000313" key="2">
    <source>
        <dbReference type="Proteomes" id="UP000830671"/>
    </source>
</evidence>
<name>A0A9Q8SXZ3_9PEZI</name>
<dbReference type="GeneID" id="73345068"/>
<dbReference type="KEGG" id="clup:CLUP02_11090"/>
<evidence type="ECO:0000313" key="1">
    <source>
        <dbReference type="EMBL" id="UQC85591.1"/>
    </source>
</evidence>
<sequence>MFYLAQVAPIQRSPSNWAHEHSPSDWTTQLCAVRYTAQVVESGSSHNIESTKSQNTKKMNIVMRSVSEINYFASGTPRRYDKKNPYGYM</sequence>